<protein>
    <recommendedName>
        <fullName evidence="2">Outer membrane protein beta-barrel domain-containing protein</fullName>
    </recommendedName>
</protein>
<feature type="domain" description="Outer membrane protein beta-barrel" evidence="2">
    <location>
        <begin position="22"/>
        <end position="201"/>
    </location>
</feature>
<keyword evidence="1" id="KW-0732">Signal</keyword>
<sequence>MKRFFLTGIATLGFIAVSTVTFAQVQVGLRGGAHWGTVSKPGVFESMTPTFRLSPGPTGALFLEVPVSERVSIRPEIAYVQKGFMFKESYNVSLGGFSLPLGARIAYQSQNIEVPLLMKVNLSDGPVRPYFFAGPAVSYMADSRVQARGTALFRTKPINLDADFGGWMNKWDVSGIAGLGMSVDAGAGKLFAEARYEHGFTRQIQVPVVNLPVRNRGVNVSVGYSFPIGQ</sequence>
<dbReference type="InterPro" id="IPR025665">
    <property type="entry name" value="Beta-barrel_OMP_2"/>
</dbReference>
<dbReference type="EMBL" id="BAABHB010000005">
    <property type="protein sequence ID" value="GAA4408651.1"/>
    <property type="molecule type" value="Genomic_DNA"/>
</dbReference>
<accession>A0ABP8KL51</accession>
<gene>
    <name evidence="3" type="ORF">GCM10023187_30850</name>
</gene>
<comment type="caution">
    <text evidence="3">The sequence shown here is derived from an EMBL/GenBank/DDBJ whole genome shotgun (WGS) entry which is preliminary data.</text>
</comment>
<name>A0ABP8KL51_9BACT</name>
<dbReference type="RefSeq" id="WP_345268673.1">
    <property type="nucleotide sequence ID" value="NZ_BAABHB010000005.1"/>
</dbReference>
<dbReference type="Pfam" id="PF13568">
    <property type="entry name" value="OMP_b-brl_2"/>
    <property type="match status" value="1"/>
</dbReference>
<proteinExistence type="predicted"/>
<evidence type="ECO:0000259" key="2">
    <source>
        <dbReference type="Pfam" id="PF13568"/>
    </source>
</evidence>
<feature type="signal peptide" evidence="1">
    <location>
        <begin position="1"/>
        <end position="23"/>
    </location>
</feature>
<dbReference type="InterPro" id="IPR011250">
    <property type="entry name" value="OMP/PagP_B-barrel"/>
</dbReference>
<keyword evidence="4" id="KW-1185">Reference proteome</keyword>
<evidence type="ECO:0000313" key="4">
    <source>
        <dbReference type="Proteomes" id="UP001500936"/>
    </source>
</evidence>
<reference evidence="4" key="1">
    <citation type="journal article" date="2019" name="Int. J. Syst. Evol. Microbiol.">
        <title>The Global Catalogue of Microorganisms (GCM) 10K type strain sequencing project: providing services to taxonomists for standard genome sequencing and annotation.</title>
        <authorList>
            <consortium name="The Broad Institute Genomics Platform"/>
            <consortium name="The Broad Institute Genome Sequencing Center for Infectious Disease"/>
            <person name="Wu L."/>
            <person name="Ma J."/>
        </authorList>
    </citation>
    <scope>NUCLEOTIDE SEQUENCE [LARGE SCALE GENOMIC DNA]</scope>
    <source>
        <strain evidence="4">JCM 17925</strain>
    </source>
</reference>
<organism evidence="3 4">
    <name type="scientific">Nibrella viscosa</name>
    <dbReference type="NCBI Taxonomy" id="1084524"/>
    <lineage>
        <taxon>Bacteria</taxon>
        <taxon>Pseudomonadati</taxon>
        <taxon>Bacteroidota</taxon>
        <taxon>Cytophagia</taxon>
        <taxon>Cytophagales</taxon>
        <taxon>Spirosomataceae</taxon>
        <taxon>Nibrella</taxon>
    </lineage>
</organism>
<dbReference type="Proteomes" id="UP001500936">
    <property type="component" value="Unassembled WGS sequence"/>
</dbReference>
<feature type="chain" id="PRO_5046060953" description="Outer membrane protein beta-barrel domain-containing protein" evidence="1">
    <location>
        <begin position="24"/>
        <end position="230"/>
    </location>
</feature>
<dbReference type="SUPFAM" id="SSF56925">
    <property type="entry name" value="OMPA-like"/>
    <property type="match status" value="1"/>
</dbReference>
<evidence type="ECO:0000256" key="1">
    <source>
        <dbReference type="SAM" id="SignalP"/>
    </source>
</evidence>
<evidence type="ECO:0000313" key="3">
    <source>
        <dbReference type="EMBL" id="GAA4408651.1"/>
    </source>
</evidence>